<comment type="caution">
    <text evidence="11">The sequence shown here is derived from an EMBL/GenBank/DDBJ whole genome shotgun (WGS) entry which is preliminary data.</text>
</comment>
<keyword evidence="6 9" id="KW-0539">Nucleus</keyword>
<evidence type="ECO:0000256" key="7">
    <source>
        <dbReference type="ARBA" id="ARBA00047761"/>
    </source>
</evidence>
<dbReference type="EMBL" id="JXLN01014887">
    <property type="protein sequence ID" value="KPM10287.1"/>
    <property type="molecule type" value="Genomic_DNA"/>
</dbReference>
<dbReference type="FunFam" id="3.40.50.10190:FF:000007">
    <property type="entry name" value="RNA polymerase II subunit A C-terminal domain phosphatase"/>
    <property type="match status" value="1"/>
</dbReference>
<dbReference type="InterPro" id="IPR004274">
    <property type="entry name" value="FCP1_dom"/>
</dbReference>
<dbReference type="Proteomes" id="UP000616769">
    <property type="component" value="Unassembled WGS sequence"/>
</dbReference>
<evidence type="ECO:0000256" key="5">
    <source>
        <dbReference type="ARBA" id="ARBA00022942"/>
    </source>
</evidence>
<evidence type="ECO:0000256" key="3">
    <source>
        <dbReference type="ARBA" id="ARBA00022801"/>
    </source>
</evidence>
<dbReference type="AlphaFoldDB" id="A0A132AH82"/>
<dbReference type="VEuPathDB" id="VectorBase:SSCA004202"/>
<dbReference type="InterPro" id="IPR033858">
    <property type="entry name" value="MPN_RPN7_8"/>
</dbReference>
<dbReference type="InterPro" id="IPR039189">
    <property type="entry name" value="Fcp1"/>
</dbReference>
<feature type="region of interest" description="Disordered" evidence="10">
    <location>
        <begin position="546"/>
        <end position="566"/>
    </location>
</feature>
<dbReference type="Pfam" id="PF13012">
    <property type="entry name" value="MitMem_reg"/>
    <property type="match status" value="1"/>
</dbReference>
<dbReference type="PANTHER" id="PTHR23081:SF36">
    <property type="entry name" value="RNA POLYMERASE II SUBUNIT A C-TERMINAL DOMAIN PHOSPHATASE"/>
    <property type="match status" value="1"/>
</dbReference>
<dbReference type="InterPro" id="IPR011947">
    <property type="entry name" value="FCP1_euk"/>
</dbReference>
<comment type="similarity">
    <text evidence="2">Belongs to the peptidase M67A family.</text>
</comment>
<dbReference type="GO" id="GO:0005838">
    <property type="term" value="C:proteasome regulatory particle"/>
    <property type="evidence" value="ECO:0007669"/>
    <property type="project" value="InterPro"/>
</dbReference>
<evidence type="ECO:0000313" key="11">
    <source>
        <dbReference type="EMBL" id="KPM10287.1"/>
    </source>
</evidence>
<comment type="function">
    <text evidence="9">This promotes the activity of RNA polymerase II.</text>
</comment>
<reference evidence="11 12" key="1">
    <citation type="journal article" date="2015" name="Parasit. Vectors">
        <title>Draft genome of the scabies mite.</title>
        <authorList>
            <person name="Rider S.D.Jr."/>
            <person name="Morgan M.S."/>
            <person name="Arlian L.G."/>
        </authorList>
    </citation>
    <scope>NUCLEOTIDE SEQUENCE [LARGE SCALE GENOMIC DNA]</scope>
    <source>
        <strain evidence="11">Arlian Lab</strain>
    </source>
</reference>
<dbReference type="CDD" id="cd17729">
    <property type="entry name" value="BRCT_CTDP1"/>
    <property type="match status" value="1"/>
</dbReference>
<comment type="catalytic activity">
    <reaction evidence="7 9">
        <text>O-phospho-L-seryl-[protein] + H2O = L-seryl-[protein] + phosphate</text>
        <dbReference type="Rhea" id="RHEA:20629"/>
        <dbReference type="Rhea" id="RHEA-COMP:9863"/>
        <dbReference type="Rhea" id="RHEA-COMP:11604"/>
        <dbReference type="ChEBI" id="CHEBI:15377"/>
        <dbReference type="ChEBI" id="CHEBI:29999"/>
        <dbReference type="ChEBI" id="CHEBI:43474"/>
        <dbReference type="ChEBI" id="CHEBI:83421"/>
        <dbReference type="EC" id="3.1.3.16"/>
    </reaction>
</comment>
<evidence type="ECO:0000256" key="6">
    <source>
        <dbReference type="ARBA" id="ARBA00023242"/>
    </source>
</evidence>
<dbReference type="SUPFAM" id="SSF56784">
    <property type="entry name" value="HAD-like"/>
    <property type="match status" value="1"/>
</dbReference>
<dbReference type="GO" id="GO:0008420">
    <property type="term" value="F:RNA polymerase II CTD heptapeptide repeat phosphatase activity"/>
    <property type="evidence" value="ECO:0007669"/>
    <property type="project" value="UniProtKB-UniRule"/>
</dbReference>
<dbReference type="InterPro" id="IPR024969">
    <property type="entry name" value="EIF3F/CSN6-like_C"/>
</dbReference>
<dbReference type="InterPro" id="IPR000555">
    <property type="entry name" value="JAMM/MPN+_dom"/>
</dbReference>
<dbReference type="GO" id="GO:0008237">
    <property type="term" value="F:metallopeptidase activity"/>
    <property type="evidence" value="ECO:0007669"/>
    <property type="project" value="InterPro"/>
</dbReference>
<name>A0A132AH82_SARSC</name>
<evidence type="ECO:0000256" key="1">
    <source>
        <dbReference type="ARBA" id="ARBA00004123"/>
    </source>
</evidence>
<dbReference type="EC" id="3.1.3.16" evidence="9"/>
<dbReference type="PANTHER" id="PTHR23081">
    <property type="entry name" value="RNA POLYMERASE II CTD PHOSPHATASE"/>
    <property type="match status" value="1"/>
</dbReference>
<dbReference type="PROSITE" id="PS50969">
    <property type="entry name" value="FCP1"/>
    <property type="match status" value="1"/>
</dbReference>
<dbReference type="OrthoDB" id="10249888at2759"/>
<feature type="region of interest" description="Disordered" evidence="10">
    <location>
        <begin position="909"/>
        <end position="946"/>
    </location>
</feature>
<comment type="catalytic activity">
    <reaction evidence="8 9">
        <text>O-phospho-L-threonyl-[protein] + H2O = L-threonyl-[protein] + phosphate</text>
        <dbReference type="Rhea" id="RHEA:47004"/>
        <dbReference type="Rhea" id="RHEA-COMP:11060"/>
        <dbReference type="Rhea" id="RHEA-COMP:11605"/>
        <dbReference type="ChEBI" id="CHEBI:15377"/>
        <dbReference type="ChEBI" id="CHEBI:30013"/>
        <dbReference type="ChEBI" id="CHEBI:43474"/>
        <dbReference type="ChEBI" id="CHEBI:61977"/>
        <dbReference type="EC" id="3.1.3.16"/>
    </reaction>
</comment>
<dbReference type="Gene3D" id="1.10.287.10">
    <property type="entry name" value="S15/NS1, RNA-binding"/>
    <property type="match status" value="1"/>
</dbReference>
<feature type="compositionally biased region" description="Basic and acidic residues" evidence="10">
    <location>
        <begin position="307"/>
        <end position="367"/>
    </location>
</feature>
<dbReference type="SMART" id="SM00232">
    <property type="entry name" value="JAB_MPN"/>
    <property type="match status" value="1"/>
</dbReference>
<dbReference type="CDD" id="cd08062">
    <property type="entry name" value="MPN_RPN7_8"/>
    <property type="match status" value="1"/>
</dbReference>
<dbReference type="NCBIfam" id="TIGR02250">
    <property type="entry name" value="FCP1_euk"/>
    <property type="match status" value="1"/>
</dbReference>
<organism evidence="11 12">
    <name type="scientific">Sarcoptes scabiei</name>
    <name type="common">Itch mite</name>
    <name type="synonym">Acarus scabiei</name>
    <dbReference type="NCBI Taxonomy" id="52283"/>
    <lineage>
        <taxon>Eukaryota</taxon>
        <taxon>Metazoa</taxon>
        <taxon>Ecdysozoa</taxon>
        <taxon>Arthropoda</taxon>
        <taxon>Chelicerata</taxon>
        <taxon>Arachnida</taxon>
        <taxon>Acari</taxon>
        <taxon>Acariformes</taxon>
        <taxon>Sarcoptiformes</taxon>
        <taxon>Astigmata</taxon>
        <taxon>Psoroptidia</taxon>
        <taxon>Sarcoptoidea</taxon>
        <taxon>Sarcoptidae</taxon>
        <taxon>Sarcoptinae</taxon>
        <taxon>Sarcoptes</taxon>
    </lineage>
</organism>
<dbReference type="SMART" id="SM00577">
    <property type="entry name" value="CPDc"/>
    <property type="match status" value="1"/>
</dbReference>
<dbReference type="InterPro" id="IPR001357">
    <property type="entry name" value="BRCT_dom"/>
</dbReference>
<dbReference type="InterPro" id="IPR036412">
    <property type="entry name" value="HAD-like_sf"/>
</dbReference>
<dbReference type="GO" id="GO:0005634">
    <property type="term" value="C:nucleus"/>
    <property type="evidence" value="ECO:0007669"/>
    <property type="project" value="UniProtKB-SubCell"/>
</dbReference>
<dbReference type="Pfam" id="PF01398">
    <property type="entry name" value="JAB"/>
    <property type="match status" value="1"/>
</dbReference>
<dbReference type="PROSITE" id="PS50249">
    <property type="entry name" value="MPN"/>
    <property type="match status" value="1"/>
</dbReference>
<evidence type="ECO:0000256" key="8">
    <source>
        <dbReference type="ARBA" id="ARBA00048336"/>
    </source>
</evidence>
<dbReference type="InterPro" id="IPR023214">
    <property type="entry name" value="HAD_sf"/>
</dbReference>
<dbReference type="Gene3D" id="3.40.50.1000">
    <property type="entry name" value="HAD superfamily/HAD-like"/>
    <property type="match status" value="1"/>
</dbReference>
<evidence type="ECO:0000256" key="10">
    <source>
        <dbReference type="SAM" id="MobiDB-lite"/>
    </source>
</evidence>
<keyword evidence="5" id="KW-0647">Proteasome</keyword>
<dbReference type="Pfam" id="PF03031">
    <property type="entry name" value="NIF"/>
    <property type="match status" value="1"/>
</dbReference>
<dbReference type="PROSITE" id="PS50172">
    <property type="entry name" value="BRCT"/>
    <property type="match status" value="1"/>
</dbReference>
<feature type="region of interest" description="Disordered" evidence="10">
    <location>
        <begin position="306"/>
        <end position="367"/>
    </location>
</feature>
<dbReference type="CDD" id="cd07521">
    <property type="entry name" value="HAD_FCP1-like"/>
    <property type="match status" value="1"/>
</dbReference>
<evidence type="ECO:0000256" key="4">
    <source>
        <dbReference type="ARBA" id="ARBA00022912"/>
    </source>
</evidence>
<gene>
    <name evidence="11" type="ORF">QR98_0088390</name>
</gene>
<evidence type="ECO:0000256" key="9">
    <source>
        <dbReference type="RuleBase" id="RU366066"/>
    </source>
</evidence>
<evidence type="ECO:0000313" key="12">
    <source>
        <dbReference type="Proteomes" id="UP000616769"/>
    </source>
</evidence>
<evidence type="ECO:0000256" key="2">
    <source>
        <dbReference type="ARBA" id="ARBA00008568"/>
    </source>
</evidence>
<comment type="subcellular location">
    <subcellularLocation>
        <location evidence="1 9">Nucleus</location>
    </subcellularLocation>
</comment>
<dbReference type="SUPFAM" id="SSF52113">
    <property type="entry name" value="BRCT domain"/>
    <property type="match status" value="1"/>
</dbReference>
<dbReference type="InterPro" id="IPR037518">
    <property type="entry name" value="MPN"/>
</dbReference>
<sequence>MSYEVFFYEGDETIIIMKWKVKEEIVVNQTPFVLFTYRRDNFEESKYKINKSGIIIKRLLKKNGDLVEINDPLFEYEICSHPTLMKDLCAVCGVNINKFDSAQQRKIAESTNVSMVHSIPELRVNRKIAEDLGRADEERLLRYRKLVLLVDLDQTIVHSTNQDIPPKLSDQIHHYQLYGPNSPWYHTKFRPYMKEFLEEISKYYELHICTFGARRYAHKIAHLIDPKCKFFPNDRILSRDEFFDPRSKTGNMNSLFPCGDSMVCIIDDRVDVWNNAPNVVQVKPYICFKTDDINAPEKLNIGFETLSKNDSKKSPESEKKRDNDKLLTENLNLEKDSRTNDFDDAVTKTEAKEQDDRKENTEIKKDGTSSSYDKALFADILNDNDDHLIHLKNILIRIHRKYYEEYADKMKYRCEGEEILIPDLKKIIPNVRQTVLHSINIVFSGVIATNIAPEFNRYFQLAKSLGAIITKDIIVDGSPRTTHLIAAKWGTTKVNRCLKYKQIKIVDPNWLLACGEQWTKVDEKPYLLTKETVYNIDSKEDYRRVHENHNQGQHQQNQIPSTSRESDLTMLELSPLSSFSSNDLNDMDKEVDDACSDDTKMEVEIAAMNESSAPTKNRPKTKVGVMAELPFKKVVVHPLVLLSVVDHFNRMGKIGNLKRVVGLLLGSIKGQRVLDISNIPFDEDERDRSVWFLDHDYLENMYAMFKKVNAKERIVGWYHTGPKLQQNDIAINELIRKFCPNSVLVIIDAKPKDLGLPTEAYFAVEEVHDDGTPTNKTFEHLLSEIGAEEAEEVGVEHLLRDIKDTTLGSLSKLVTNQLIGLRGLNVQINIIKNYLESVLNDKLPFNHTIIYLLQDIFNLLPDVSNQNFVKSSYIKTNDQMLVVYLAALVRSVIALHNLINNKIANRDVEKKELEKKDSNKKGDVTKETERENEKKSKESEAKNKNK</sequence>
<keyword evidence="3 9" id="KW-0378">Hydrolase</keyword>
<accession>A0A132AH82</accession>
<keyword evidence="4" id="KW-0904">Protein phosphatase</keyword>
<proteinExistence type="inferred from homology"/>
<dbReference type="Gene3D" id="3.40.50.10190">
    <property type="entry name" value="BRCT domain"/>
    <property type="match status" value="1"/>
</dbReference>
<protein>
    <recommendedName>
        <fullName evidence="9">RNA polymerase II subunit A C-terminal domain phosphatase</fullName>
        <ecNumber evidence="9">3.1.3.16</ecNumber>
    </recommendedName>
</protein>
<dbReference type="Gene3D" id="3.40.140.10">
    <property type="entry name" value="Cytidine Deaminase, domain 2"/>
    <property type="match status" value="1"/>
</dbReference>
<dbReference type="InterPro" id="IPR036420">
    <property type="entry name" value="BRCT_dom_sf"/>
</dbReference>
<dbReference type="FunFam" id="3.40.140.10:FF:000009">
    <property type="entry name" value="26S proteasome non-ATPase regulatory subunit 7"/>
    <property type="match status" value="1"/>
</dbReference>